<gene>
    <name evidence="3" type="ORF">JKL49_08270</name>
</gene>
<dbReference type="Pfam" id="PF16884">
    <property type="entry name" value="ADH_N_2"/>
    <property type="match status" value="1"/>
</dbReference>
<evidence type="ECO:0000313" key="4">
    <source>
        <dbReference type="Proteomes" id="UP000622580"/>
    </source>
</evidence>
<keyword evidence="4" id="KW-1185">Reference proteome</keyword>
<feature type="domain" description="Enoyl reductase (ER)" evidence="2">
    <location>
        <begin position="15"/>
        <end position="331"/>
    </location>
</feature>
<dbReference type="InterPro" id="IPR013149">
    <property type="entry name" value="ADH-like_C"/>
</dbReference>
<dbReference type="InterPro" id="IPR020843">
    <property type="entry name" value="ER"/>
</dbReference>
<protein>
    <submittedName>
        <fullName evidence="3">NADP-dependent oxidoreductase</fullName>
    </submittedName>
</protein>
<accession>A0A941D1Z0</accession>
<name>A0A941D1Z0_9CAUL</name>
<dbReference type="InterPro" id="IPR036291">
    <property type="entry name" value="NAD(P)-bd_dom_sf"/>
</dbReference>
<dbReference type="SMART" id="SM00829">
    <property type="entry name" value="PKS_ER"/>
    <property type="match status" value="1"/>
</dbReference>
<dbReference type="Pfam" id="PF00107">
    <property type="entry name" value="ADH_zinc_N"/>
    <property type="match status" value="1"/>
</dbReference>
<dbReference type="EMBL" id="JAGSGD010000001">
    <property type="protein sequence ID" value="MBR7619378.1"/>
    <property type="molecule type" value="Genomic_DNA"/>
</dbReference>
<dbReference type="SUPFAM" id="SSF51735">
    <property type="entry name" value="NAD(P)-binding Rossmann-fold domains"/>
    <property type="match status" value="1"/>
</dbReference>
<evidence type="ECO:0000313" key="3">
    <source>
        <dbReference type="EMBL" id="MBR7619378.1"/>
    </source>
</evidence>
<dbReference type="RefSeq" id="WP_215339734.1">
    <property type="nucleotide sequence ID" value="NZ_JAGSGD010000001.1"/>
</dbReference>
<dbReference type="PANTHER" id="PTHR43205">
    <property type="entry name" value="PROSTAGLANDIN REDUCTASE"/>
    <property type="match status" value="1"/>
</dbReference>
<comment type="caution">
    <text evidence="3">The sequence shown here is derived from an EMBL/GenBank/DDBJ whole genome shotgun (WGS) entry which is preliminary data.</text>
</comment>
<dbReference type="SUPFAM" id="SSF50129">
    <property type="entry name" value="GroES-like"/>
    <property type="match status" value="2"/>
</dbReference>
<dbReference type="InterPro" id="IPR045010">
    <property type="entry name" value="MDR_fam"/>
</dbReference>
<dbReference type="FunFam" id="3.40.50.720:FF:000121">
    <property type="entry name" value="Prostaglandin reductase 2"/>
    <property type="match status" value="1"/>
</dbReference>
<evidence type="ECO:0000259" key="2">
    <source>
        <dbReference type="SMART" id="SM00829"/>
    </source>
</evidence>
<dbReference type="CDD" id="cd05288">
    <property type="entry name" value="PGDH"/>
    <property type="match status" value="1"/>
</dbReference>
<dbReference type="GO" id="GO:0016628">
    <property type="term" value="F:oxidoreductase activity, acting on the CH-CH group of donors, NAD or NADP as acceptor"/>
    <property type="evidence" value="ECO:0007669"/>
    <property type="project" value="InterPro"/>
</dbReference>
<keyword evidence="1" id="KW-0560">Oxidoreductase</keyword>
<organism evidence="3 4">
    <name type="scientific">Phenylobacterium glaciei</name>
    <dbReference type="NCBI Taxonomy" id="2803784"/>
    <lineage>
        <taxon>Bacteria</taxon>
        <taxon>Pseudomonadati</taxon>
        <taxon>Pseudomonadota</taxon>
        <taxon>Alphaproteobacteria</taxon>
        <taxon>Caulobacterales</taxon>
        <taxon>Caulobacteraceae</taxon>
        <taxon>Phenylobacterium</taxon>
    </lineage>
</organism>
<dbReference type="Gene3D" id="3.40.50.720">
    <property type="entry name" value="NAD(P)-binding Rossmann-like Domain"/>
    <property type="match status" value="1"/>
</dbReference>
<proteinExistence type="predicted"/>
<dbReference type="PANTHER" id="PTHR43205:SF7">
    <property type="entry name" value="PROSTAGLANDIN REDUCTASE 1"/>
    <property type="match status" value="1"/>
</dbReference>
<reference evidence="3" key="1">
    <citation type="submission" date="2021-04" db="EMBL/GenBank/DDBJ databases">
        <title>Draft genome assembly of strain Phenylobacterium sp. 20VBR1 using MiniION and Illumina platforms.</title>
        <authorList>
            <person name="Thomas F.A."/>
            <person name="Krishnan K.P."/>
            <person name="Sinha R.K."/>
        </authorList>
    </citation>
    <scope>NUCLEOTIDE SEQUENCE</scope>
    <source>
        <strain evidence="3">20VBR1</strain>
    </source>
</reference>
<dbReference type="InterPro" id="IPR041694">
    <property type="entry name" value="ADH_N_2"/>
</dbReference>
<dbReference type="InterPro" id="IPR011032">
    <property type="entry name" value="GroES-like_sf"/>
</dbReference>
<sequence length="334" mass="35267">MTTSREIRLKTRPVGLPTAANFDLVSVDLSAPGPGEVQVRNTWMTVDPYMRGRMNDVKSYTPPFQLGEVLQGGAVGEVIASNDPSLKVGDLVQSGNGWREAFNAPASTVQKLETHGLPPEAFLGVAGMPGLTAYVGLLKIAALKPGDVVFVSGAAGAVGSVVCQIAKLKGHKVIASAGGAEKVKFLKDELGVDVAIDYKATPDLTAALMAAAPEGIDVYFENVGGEHLEAALNAAAPYARFAICGMISQYNATAPVPGPRNMALIIGKNLRLEGFIVSNHWDMMPAFIKDLAEWSAAGKLKWKQTVKEGIEKAPEAFLGLFSGDNFGKMLVKLS</sequence>
<evidence type="ECO:0000256" key="1">
    <source>
        <dbReference type="ARBA" id="ARBA00023002"/>
    </source>
</evidence>
<dbReference type="Gene3D" id="3.90.180.10">
    <property type="entry name" value="Medium-chain alcohol dehydrogenases, catalytic domain"/>
    <property type="match status" value="1"/>
</dbReference>
<dbReference type="Proteomes" id="UP000622580">
    <property type="component" value="Unassembled WGS sequence"/>
</dbReference>
<dbReference type="AlphaFoldDB" id="A0A941D1Z0"/>